<dbReference type="AlphaFoldDB" id="A0A1S8WWS9"/>
<dbReference type="EMBL" id="KV893727">
    <property type="protein sequence ID" value="OON18926.1"/>
    <property type="molecule type" value="Genomic_DNA"/>
</dbReference>
<gene>
    <name evidence="1" type="ORF">X801_05215</name>
</gene>
<reference evidence="1 2" key="1">
    <citation type="submission" date="2015-03" db="EMBL/GenBank/DDBJ databases">
        <title>Draft genome of the nematode, Opisthorchis viverrini.</title>
        <authorList>
            <person name="Mitreva M."/>
        </authorList>
    </citation>
    <scope>NUCLEOTIDE SEQUENCE [LARGE SCALE GENOMIC DNA]</scope>
    <source>
        <strain evidence="1">Khon Kaen</strain>
    </source>
</reference>
<evidence type="ECO:0000313" key="2">
    <source>
        <dbReference type="Proteomes" id="UP000243686"/>
    </source>
</evidence>
<dbReference type="InterPro" id="IPR029071">
    <property type="entry name" value="Ubiquitin-like_domsf"/>
</dbReference>
<protein>
    <recommendedName>
        <fullName evidence="3">Ubiquitin-like domain-containing protein</fullName>
    </recommendedName>
</protein>
<evidence type="ECO:0008006" key="3">
    <source>
        <dbReference type="Google" id="ProtNLM"/>
    </source>
</evidence>
<proteinExistence type="predicted"/>
<name>A0A1S8WWS9_OPIVI</name>
<sequence length="80" mass="9420">MLVRIAHGDSELSLDIDPGWNVLFVKQRACQMLQLRFDEYDLLFNHRRLEEDDRFMQYQKIDPTPQENAAIICVPQLGDV</sequence>
<dbReference type="Proteomes" id="UP000243686">
    <property type="component" value="Unassembled WGS sequence"/>
</dbReference>
<dbReference type="Gene3D" id="3.10.20.90">
    <property type="entry name" value="Phosphatidylinositol 3-kinase Catalytic Subunit, Chain A, domain 1"/>
    <property type="match status" value="1"/>
</dbReference>
<organism evidence="1 2">
    <name type="scientific">Opisthorchis viverrini</name>
    <name type="common">Southeast Asian liver fluke</name>
    <dbReference type="NCBI Taxonomy" id="6198"/>
    <lineage>
        <taxon>Eukaryota</taxon>
        <taxon>Metazoa</taxon>
        <taxon>Spiralia</taxon>
        <taxon>Lophotrochozoa</taxon>
        <taxon>Platyhelminthes</taxon>
        <taxon>Trematoda</taxon>
        <taxon>Digenea</taxon>
        <taxon>Opisthorchiida</taxon>
        <taxon>Opisthorchiata</taxon>
        <taxon>Opisthorchiidae</taxon>
        <taxon>Opisthorchis</taxon>
    </lineage>
</organism>
<dbReference type="SUPFAM" id="SSF54236">
    <property type="entry name" value="Ubiquitin-like"/>
    <property type="match status" value="1"/>
</dbReference>
<keyword evidence="2" id="KW-1185">Reference proteome</keyword>
<accession>A0A1S8WWS9</accession>
<evidence type="ECO:0000313" key="1">
    <source>
        <dbReference type="EMBL" id="OON18926.1"/>
    </source>
</evidence>